<feature type="region of interest" description="Disordered" evidence="1">
    <location>
        <begin position="51"/>
        <end position="165"/>
    </location>
</feature>
<evidence type="ECO:0000313" key="2">
    <source>
        <dbReference type="EMBL" id="CAK9269493.1"/>
    </source>
</evidence>
<accession>A0ABP0WRL1</accession>
<sequence length="165" mass="17855">MARVGGGGSLGIQVRKLLMSTYSRSHPASITQCMVRRCFCLWLVQRGFAQERPEDSSSSHWGVGEPPIDEKHTERGIASGSEHSQQPQGNSGSSPELSTDAEGQKYTPNLSKQKSTRDFINTQREERLHGIEGSGPASHEVRPEDTESQHASQKKGATPADVAAG</sequence>
<evidence type="ECO:0000313" key="3">
    <source>
        <dbReference type="Proteomes" id="UP001497444"/>
    </source>
</evidence>
<dbReference type="Proteomes" id="UP001497444">
    <property type="component" value="Chromosome 2"/>
</dbReference>
<name>A0ABP0WRL1_9BRYO</name>
<keyword evidence="3" id="KW-1185">Reference proteome</keyword>
<organism evidence="2 3">
    <name type="scientific">Sphagnum jensenii</name>
    <dbReference type="NCBI Taxonomy" id="128206"/>
    <lineage>
        <taxon>Eukaryota</taxon>
        <taxon>Viridiplantae</taxon>
        <taxon>Streptophyta</taxon>
        <taxon>Embryophyta</taxon>
        <taxon>Bryophyta</taxon>
        <taxon>Sphagnophytina</taxon>
        <taxon>Sphagnopsida</taxon>
        <taxon>Sphagnales</taxon>
        <taxon>Sphagnaceae</taxon>
        <taxon>Sphagnum</taxon>
    </lineage>
</organism>
<gene>
    <name evidence="2" type="ORF">CSSPJE1EN1_LOCUS14971</name>
</gene>
<dbReference type="EMBL" id="OZ020097">
    <property type="protein sequence ID" value="CAK9269493.1"/>
    <property type="molecule type" value="Genomic_DNA"/>
</dbReference>
<feature type="compositionally biased region" description="Low complexity" evidence="1">
    <location>
        <begin position="84"/>
        <end position="95"/>
    </location>
</feature>
<protein>
    <submittedName>
        <fullName evidence="2">Uncharacterized protein</fullName>
    </submittedName>
</protein>
<reference evidence="2 3" key="1">
    <citation type="submission" date="2024-02" db="EMBL/GenBank/DDBJ databases">
        <authorList>
            <consortium name="ELIXIR-Norway"/>
            <consortium name="Elixir Norway"/>
        </authorList>
    </citation>
    <scope>NUCLEOTIDE SEQUENCE [LARGE SCALE GENOMIC DNA]</scope>
</reference>
<proteinExistence type="predicted"/>
<feature type="compositionally biased region" description="Polar residues" evidence="1">
    <location>
        <begin position="106"/>
        <end position="122"/>
    </location>
</feature>
<feature type="compositionally biased region" description="Basic and acidic residues" evidence="1">
    <location>
        <begin position="139"/>
        <end position="148"/>
    </location>
</feature>
<evidence type="ECO:0000256" key="1">
    <source>
        <dbReference type="SAM" id="MobiDB-lite"/>
    </source>
</evidence>